<organism evidence="2 3">
    <name type="scientific">Elysia crispata</name>
    <name type="common">lettuce slug</name>
    <dbReference type="NCBI Taxonomy" id="231223"/>
    <lineage>
        <taxon>Eukaryota</taxon>
        <taxon>Metazoa</taxon>
        <taxon>Spiralia</taxon>
        <taxon>Lophotrochozoa</taxon>
        <taxon>Mollusca</taxon>
        <taxon>Gastropoda</taxon>
        <taxon>Heterobranchia</taxon>
        <taxon>Euthyneura</taxon>
        <taxon>Panpulmonata</taxon>
        <taxon>Sacoglossa</taxon>
        <taxon>Placobranchoidea</taxon>
        <taxon>Plakobranchidae</taxon>
        <taxon>Elysia</taxon>
    </lineage>
</organism>
<evidence type="ECO:0000256" key="1">
    <source>
        <dbReference type="SAM" id="SignalP"/>
    </source>
</evidence>
<feature type="chain" id="PRO_5042199783" evidence="1">
    <location>
        <begin position="23"/>
        <end position="170"/>
    </location>
</feature>
<reference evidence="2" key="1">
    <citation type="journal article" date="2023" name="G3 (Bethesda)">
        <title>A reference genome for the long-term kleptoplast-retaining sea slug Elysia crispata morphotype clarki.</title>
        <authorList>
            <person name="Eastman K.E."/>
            <person name="Pendleton A.L."/>
            <person name="Shaikh M.A."/>
            <person name="Suttiyut T."/>
            <person name="Ogas R."/>
            <person name="Tomko P."/>
            <person name="Gavelis G."/>
            <person name="Widhalm J.R."/>
            <person name="Wisecaver J.H."/>
        </authorList>
    </citation>
    <scope>NUCLEOTIDE SEQUENCE</scope>
    <source>
        <strain evidence="2">ECLA1</strain>
    </source>
</reference>
<accession>A0AAE1B7G4</accession>
<dbReference type="Proteomes" id="UP001283361">
    <property type="component" value="Unassembled WGS sequence"/>
</dbReference>
<evidence type="ECO:0000313" key="2">
    <source>
        <dbReference type="EMBL" id="KAK3800992.1"/>
    </source>
</evidence>
<keyword evidence="1" id="KW-0732">Signal</keyword>
<name>A0AAE1B7G4_9GAST</name>
<feature type="signal peptide" evidence="1">
    <location>
        <begin position="1"/>
        <end position="22"/>
    </location>
</feature>
<sequence length="170" mass="19191">MNETRLLTTLLCVCLGSQLSLTRPESFRTGRGIQQSKPDGDCIIGLQTFSNGTNVTLTHGLGCQKLTCKNSILVPLYEGCLYEGECYSYNLTFQGIEGDCFLYRCVRNMYYEEQGDHIVTIRRATVAPLCKDINGHCWKNGQTFTGRNADGEKRLCRCDIRNSRAIFYKC</sequence>
<gene>
    <name evidence="2" type="ORF">RRG08_001239</name>
</gene>
<proteinExistence type="predicted"/>
<dbReference type="EMBL" id="JAWDGP010000384">
    <property type="protein sequence ID" value="KAK3800992.1"/>
    <property type="molecule type" value="Genomic_DNA"/>
</dbReference>
<keyword evidence="3" id="KW-1185">Reference proteome</keyword>
<protein>
    <submittedName>
        <fullName evidence="2">Uncharacterized protein</fullName>
    </submittedName>
</protein>
<evidence type="ECO:0000313" key="3">
    <source>
        <dbReference type="Proteomes" id="UP001283361"/>
    </source>
</evidence>
<dbReference type="AlphaFoldDB" id="A0AAE1B7G4"/>
<comment type="caution">
    <text evidence="2">The sequence shown here is derived from an EMBL/GenBank/DDBJ whole genome shotgun (WGS) entry which is preliminary data.</text>
</comment>